<feature type="repeat" description="PPR" evidence="3">
    <location>
        <begin position="303"/>
        <end position="337"/>
    </location>
</feature>
<sequence length="573" mass="66093">MELQFPDVSQLRFSSSCSFLTFFVSSDTPRRPAKKAKPPFLLVNSEKRNSDALKGLQKEANKDLSRILRTEAAVKGIEKKANSKTARNLWPKAVLEALDDAIRNNQWESALKIFGLLRKQHWYQPRCQTYTKLLMMLGKCRQPKQASLLFEFMLSEGLKPTVDVYTSLVSAYGLSGLLDEAFRTLDDMKSVSDCKPDVYTYSILIKCCTKLHRFDLIDHILTEMSYLGIRCCTVTYNTIIDGYGKAEMFELMESSLMDMIENSECLPDIYTLNSFIWAYGNAGQIEKMEEWYDEFQHMGITPDIKTFNILIRSYGKAGMYEKMGMVLEFMRKRFFSPTIVTFNIVIEMFGKGGNIKQMEHFFQVMKHQGLKPNSITYCSLISGYTKAGLIKRVDSIMRQVENSDVVLDTPFFNCAINAYGQSGDVKKMEEIFLTMKERKCKPDSITFATMIEVYNAHGKAKASQKLEMQLYDRNKNSDMEGQESRSQKPNMTWTLEMDNYLIEALVQQVHLGNKIDKLRALLSWNDQTHTIDVEPEVWNSYVESHLKVRQYHRKKIDNYDDLALICGNDQVTR</sequence>
<dbReference type="Gene3D" id="1.25.40.10">
    <property type="entry name" value="Tetratricopeptide repeat domain"/>
    <property type="match status" value="3"/>
</dbReference>
<feature type="repeat" description="PPR" evidence="3">
    <location>
        <begin position="197"/>
        <end position="231"/>
    </location>
</feature>
<dbReference type="RefSeq" id="XP_010277185.1">
    <property type="nucleotide sequence ID" value="XM_010278883.2"/>
</dbReference>
<dbReference type="InParanoid" id="A0A1U8BJB9"/>
<dbReference type="GO" id="GO:0003729">
    <property type="term" value="F:mRNA binding"/>
    <property type="evidence" value="ECO:0007669"/>
    <property type="project" value="InterPro"/>
</dbReference>
<dbReference type="NCBIfam" id="TIGR00756">
    <property type="entry name" value="PPR"/>
    <property type="match status" value="7"/>
</dbReference>
<dbReference type="PANTHER" id="PTHR47874:SF6">
    <property type="entry name" value="PENTATRICOPEPTIDE REPEAT-CONTAINING PROTEIN"/>
    <property type="match status" value="1"/>
</dbReference>
<evidence type="ECO:0000256" key="2">
    <source>
        <dbReference type="ARBA" id="ARBA00022737"/>
    </source>
</evidence>
<dbReference type="Pfam" id="PF13041">
    <property type="entry name" value="PPR_2"/>
    <property type="match status" value="4"/>
</dbReference>
<protein>
    <submittedName>
        <fullName evidence="5">Pentatricopeptide repeat-containing protein At3g53170 isoform X1</fullName>
    </submittedName>
</protein>
<reference evidence="5" key="1">
    <citation type="submission" date="2025-08" db="UniProtKB">
        <authorList>
            <consortium name="RefSeq"/>
        </authorList>
    </citation>
    <scope>IDENTIFICATION</scope>
</reference>
<evidence type="ECO:0000256" key="1">
    <source>
        <dbReference type="ARBA" id="ARBA00007626"/>
    </source>
</evidence>
<keyword evidence="2" id="KW-0677">Repeat</keyword>
<dbReference type="Proteomes" id="UP000189703">
    <property type="component" value="Unplaced"/>
</dbReference>
<dbReference type="GeneID" id="104611708"/>
<keyword evidence="4" id="KW-1185">Reference proteome</keyword>
<evidence type="ECO:0000313" key="4">
    <source>
        <dbReference type="Proteomes" id="UP000189703"/>
    </source>
</evidence>
<dbReference type="PANTHER" id="PTHR47874">
    <property type="entry name" value="EXPRESSED PROTEIN"/>
    <property type="match status" value="1"/>
</dbReference>
<dbReference type="OMA" id="QCNAVIH"/>
<dbReference type="InterPro" id="IPR002885">
    <property type="entry name" value="PPR_rpt"/>
</dbReference>
<dbReference type="eggNOG" id="KOG4197">
    <property type="taxonomic scope" value="Eukaryota"/>
</dbReference>
<dbReference type="InterPro" id="IPR011990">
    <property type="entry name" value="TPR-like_helical_dom_sf"/>
</dbReference>
<feature type="repeat" description="PPR" evidence="3">
    <location>
        <begin position="338"/>
        <end position="372"/>
    </location>
</feature>
<organism evidence="4 5">
    <name type="scientific">Nelumbo nucifera</name>
    <name type="common">Sacred lotus</name>
    <dbReference type="NCBI Taxonomy" id="4432"/>
    <lineage>
        <taxon>Eukaryota</taxon>
        <taxon>Viridiplantae</taxon>
        <taxon>Streptophyta</taxon>
        <taxon>Embryophyta</taxon>
        <taxon>Tracheophyta</taxon>
        <taxon>Spermatophyta</taxon>
        <taxon>Magnoliopsida</taxon>
        <taxon>Proteales</taxon>
        <taxon>Nelumbonaceae</taxon>
        <taxon>Nelumbo</taxon>
    </lineage>
</organism>
<dbReference type="PROSITE" id="PS51375">
    <property type="entry name" value="PPR"/>
    <property type="match status" value="8"/>
</dbReference>
<feature type="repeat" description="PPR" evidence="3">
    <location>
        <begin position="373"/>
        <end position="407"/>
    </location>
</feature>
<dbReference type="AlphaFoldDB" id="A0A1U8BJB9"/>
<feature type="repeat" description="PPR" evidence="3">
    <location>
        <begin position="126"/>
        <end position="160"/>
    </location>
</feature>
<dbReference type="Pfam" id="PF01535">
    <property type="entry name" value="PPR"/>
    <property type="match status" value="2"/>
</dbReference>
<name>A0A1U8BJB9_NELNU</name>
<evidence type="ECO:0000256" key="3">
    <source>
        <dbReference type="PROSITE-ProRule" id="PRU00708"/>
    </source>
</evidence>
<feature type="repeat" description="PPR" evidence="3">
    <location>
        <begin position="268"/>
        <end position="302"/>
    </location>
</feature>
<dbReference type="KEGG" id="nnu:104611708"/>
<comment type="similarity">
    <text evidence="1">Belongs to the PPR family. P subfamily.</text>
</comment>
<feature type="repeat" description="PPR" evidence="3">
    <location>
        <begin position="161"/>
        <end position="191"/>
    </location>
</feature>
<dbReference type="OrthoDB" id="185373at2759"/>
<dbReference type="InterPro" id="IPR044179">
    <property type="entry name" value="PPR5-like"/>
</dbReference>
<evidence type="ECO:0000313" key="5">
    <source>
        <dbReference type="RefSeq" id="XP_010277185.1"/>
    </source>
</evidence>
<feature type="repeat" description="PPR" evidence="3">
    <location>
        <begin position="408"/>
        <end position="442"/>
    </location>
</feature>
<accession>A0A1U8BJB9</accession>
<proteinExistence type="inferred from homology"/>
<gene>
    <name evidence="5" type="primary">LOC104611708</name>
</gene>